<dbReference type="WBParaSite" id="PgR114_g011_t01">
    <property type="protein sequence ID" value="PgR114_g011_t01"/>
    <property type="gene ID" value="PgR114_g011"/>
</dbReference>
<reference evidence="2" key="1">
    <citation type="submission" date="2022-11" db="UniProtKB">
        <authorList>
            <consortium name="WormBaseParasite"/>
        </authorList>
    </citation>
    <scope>IDENTIFICATION</scope>
</reference>
<sequence>GLEYQFRVWYVWDEEALCGMPFVSKLIEPECALLASVNASSFFKDVRFSVTTSGQLWSTWNRANSAALMTMGDHLLYYELACRGISGHHSNDCDFNQIHFYLSNETKSTSFMLPPIAGPCLYQVQLSAVFRKCPTKTFSKTIQYSPLSVRD</sequence>
<accession>A0A915CBA5</accession>
<protein>
    <submittedName>
        <fullName evidence="2">Uncharacterized protein</fullName>
    </submittedName>
</protein>
<dbReference type="AlphaFoldDB" id="A0A915CBA5"/>
<dbReference type="Proteomes" id="UP000887569">
    <property type="component" value="Unplaced"/>
</dbReference>
<evidence type="ECO:0000313" key="1">
    <source>
        <dbReference type="Proteomes" id="UP000887569"/>
    </source>
</evidence>
<name>A0A915CBA5_PARUN</name>
<keyword evidence="1" id="KW-1185">Reference proteome</keyword>
<proteinExistence type="predicted"/>
<organism evidence="1 2">
    <name type="scientific">Parascaris univalens</name>
    <name type="common">Nematode worm</name>
    <dbReference type="NCBI Taxonomy" id="6257"/>
    <lineage>
        <taxon>Eukaryota</taxon>
        <taxon>Metazoa</taxon>
        <taxon>Ecdysozoa</taxon>
        <taxon>Nematoda</taxon>
        <taxon>Chromadorea</taxon>
        <taxon>Rhabditida</taxon>
        <taxon>Spirurina</taxon>
        <taxon>Ascaridomorpha</taxon>
        <taxon>Ascaridoidea</taxon>
        <taxon>Ascarididae</taxon>
        <taxon>Parascaris</taxon>
    </lineage>
</organism>
<evidence type="ECO:0000313" key="2">
    <source>
        <dbReference type="WBParaSite" id="PgR114_g011_t01"/>
    </source>
</evidence>